<reference evidence="2 3" key="1">
    <citation type="submission" date="2021-01" db="EMBL/GenBank/DDBJ databases">
        <authorList>
            <person name="Ruan W."/>
            <person name="Khan S.A."/>
            <person name="Jeon C.O."/>
        </authorList>
    </citation>
    <scope>NUCLEOTIDE SEQUENCE [LARGE SCALE GENOMIC DNA]</scope>
    <source>
        <strain evidence="2 3">R798</strain>
    </source>
</reference>
<gene>
    <name evidence="2" type="ORF">I4X03_017950</name>
</gene>
<dbReference type="PROSITE" id="PS51833">
    <property type="entry name" value="HDOD"/>
    <property type="match status" value="1"/>
</dbReference>
<proteinExistence type="predicted"/>
<name>A0ABS7ST74_9BURK</name>
<evidence type="ECO:0000259" key="1">
    <source>
        <dbReference type="PROSITE" id="PS51833"/>
    </source>
</evidence>
<reference evidence="2 3" key="2">
    <citation type="submission" date="2021-08" db="EMBL/GenBank/DDBJ databases">
        <title>Massilia sp. R798.</title>
        <authorList>
            <person name="Baek J.H."/>
            <person name="Jung H.S."/>
            <person name="Kim K.R."/>
            <person name="Jeon C.O."/>
        </authorList>
    </citation>
    <scope>NUCLEOTIDE SEQUENCE [LARGE SCALE GENOMIC DNA]</scope>
    <source>
        <strain evidence="2 3">R798</strain>
    </source>
</reference>
<feature type="domain" description="HDOD" evidence="1">
    <location>
        <begin position="3"/>
        <end position="191"/>
    </location>
</feature>
<dbReference type="RefSeq" id="WP_223469626.1">
    <property type="nucleotide sequence ID" value="NZ_JAFBIL020000007.1"/>
</dbReference>
<dbReference type="Gene3D" id="1.10.3210.10">
    <property type="entry name" value="Hypothetical protein af1432"/>
    <property type="match status" value="1"/>
</dbReference>
<dbReference type="EMBL" id="JAFBIL020000007">
    <property type="protein sequence ID" value="MBZ2209156.1"/>
    <property type="molecule type" value="Genomic_DNA"/>
</dbReference>
<dbReference type="InterPro" id="IPR013976">
    <property type="entry name" value="HDOD"/>
</dbReference>
<dbReference type="PANTHER" id="PTHR33525">
    <property type="match status" value="1"/>
</dbReference>
<comment type="caution">
    <text evidence="2">The sequence shown here is derived from an EMBL/GenBank/DDBJ whole genome shotgun (WGS) entry which is preliminary data.</text>
</comment>
<evidence type="ECO:0000313" key="2">
    <source>
        <dbReference type="EMBL" id="MBZ2209156.1"/>
    </source>
</evidence>
<dbReference type="Proteomes" id="UP000809349">
    <property type="component" value="Unassembled WGS sequence"/>
</dbReference>
<dbReference type="SUPFAM" id="SSF109604">
    <property type="entry name" value="HD-domain/PDEase-like"/>
    <property type="match status" value="1"/>
</dbReference>
<accession>A0ABS7ST74</accession>
<dbReference type="InterPro" id="IPR052340">
    <property type="entry name" value="RNase_Y/CdgJ"/>
</dbReference>
<dbReference type="PANTHER" id="PTHR33525:SF3">
    <property type="entry name" value="RIBONUCLEASE Y"/>
    <property type="match status" value="1"/>
</dbReference>
<protein>
    <submittedName>
        <fullName evidence="2">HDOD domain-containing protein</fullName>
    </submittedName>
</protein>
<sequence length="261" mass="28280">MTFPTSVNAAVRLQLALDDPNCHIEDAIKLVLSEPQLAARTVALANSAAFNPNGDAPITNARAAVMRVGYRSLQTLVASLVVRQFGARIVDPAIRAKAEQLWEHTAHVAALAQVIAKRVTFVNPDTAVFAAIMHEVGGFYLLSRADEFPGLLDDDPEKWSELCEEVVSREVLKKLSVPDPVRSAIEALRDAWLSMPPCTLLDTLILANQFSPVPSPLAAPVEKPPNHEDSVLDFVLDGDTLESILKESADEVRSMSSALLV</sequence>
<dbReference type="Pfam" id="PF08668">
    <property type="entry name" value="HDOD"/>
    <property type="match status" value="1"/>
</dbReference>
<organism evidence="2 3">
    <name type="scientific">Massilia soli</name>
    <dbReference type="NCBI Taxonomy" id="2792854"/>
    <lineage>
        <taxon>Bacteria</taxon>
        <taxon>Pseudomonadati</taxon>
        <taxon>Pseudomonadota</taxon>
        <taxon>Betaproteobacteria</taxon>
        <taxon>Burkholderiales</taxon>
        <taxon>Oxalobacteraceae</taxon>
        <taxon>Telluria group</taxon>
        <taxon>Massilia</taxon>
    </lineage>
</organism>
<keyword evidence="3" id="KW-1185">Reference proteome</keyword>
<evidence type="ECO:0000313" key="3">
    <source>
        <dbReference type="Proteomes" id="UP000809349"/>
    </source>
</evidence>